<dbReference type="EMBL" id="LXQA010972886">
    <property type="protein sequence ID" value="MCI79400.1"/>
    <property type="molecule type" value="Genomic_DNA"/>
</dbReference>
<dbReference type="AlphaFoldDB" id="A0A392UZ37"/>
<reference evidence="1 2" key="1">
    <citation type="journal article" date="2018" name="Front. Plant Sci.">
        <title>Red Clover (Trifolium pratense) and Zigzag Clover (T. medium) - A Picture of Genomic Similarities and Differences.</title>
        <authorList>
            <person name="Dluhosova J."/>
            <person name="Istvanek J."/>
            <person name="Nedelnik J."/>
            <person name="Repkova J."/>
        </authorList>
    </citation>
    <scope>NUCLEOTIDE SEQUENCE [LARGE SCALE GENOMIC DNA]</scope>
    <source>
        <strain evidence="2">cv. 10/8</strain>
        <tissue evidence="1">Leaf</tissue>
    </source>
</reference>
<comment type="caution">
    <text evidence="1">The sequence shown here is derived from an EMBL/GenBank/DDBJ whole genome shotgun (WGS) entry which is preliminary data.</text>
</comment>
<proteinExistence type="predicted"/>
<evidence type="ECO:0000313" key="2">
    <source>
        <dbReference type="Proteomes" id="UP000265520"/>
    </source>
</evidence>
<sequence>HSPCYPDLRQQQFTPSTIAADAYAVSGPLH</sequence>
<accession>A0A392UZ37</accession>
<name>A0A392UZ37_9FABA</name>
<protein>
    <submittedName>
        <fullName evidence="1">Uncharacterized protein</fullName>
    </submittedName>
</protein>
<organism evidence="1 2">
    <name type="scientific">Trifolium medium</name>
    <dbReference type="NCBI Taxonomy" id="97028"/>
    <lineage>
        <taxon>Eukaryota</taxon>
        <taxon>Viridiplantae</taxon>
        <taxon>Streptophyta</taxon>
        <taxon>Embryophyta</taxon>
        <taxon>Tracheophyta</taxon>
        <taxon>Spermatophyta</taxon>
        <taxon>Magnoliopsida</taxon>
        <taxon>eudicotyledons</taxon>
        <taxon>Gunneridae</taxon>
        <taxon>Pentapetalae</taxon>
        <taxon>rosids</taxon>
        <taxon>fabids</taxon>
        <taxon>Fabales</taxon>
        <taxon>Fabaceae</taxon>
        <taxon>Papilionoideae</taxon>
        <taxon>50 kb inversion clade</taxon>
        <taxon>NPAAA clade</taxon>
        <taxon>Hologalegina</taxon>
        <taxon>IRL clade</taxon>
        <taxon>Trifolieae</taxon>
        <taxon>Trifolium</taxon>
    </lineage>
</organism>
<feature type="non-terminal residue" evidence="1">
    <location>
        <position position="1"/>
    </location>
</feature>
<evidence type="ECO:0000313" key="1">
    <source>
        <dbReference type="EMBL" id="MCI79400.1"/>
    </source>
</evidence>
<keyword evidence="2" id="KW-1185">Reference proteome</keyword>
<dbReference type="Proteomes" id="UP000265520">
    <property type="component" value="Unassembled WGS sequence"/>
</dbReference>